<evidence type="ECO:0000256" key="6">
    <source>
        <dbReference type="ARBA" id="ARBA00022741"/>
    </source>
</evidence>
<evidence type="ECO:0000256" key="3">
    <source>
        <dbReference type="ARBA" id="ARBA00012154"/>
    </source>
</evidence>
<dbReference type="GO" id="GO:0000287">
    <property type="term" value="F:magnesium ion binding"/>
    <property type="evidence" value="ECO:0007669"/>
    <property type="project" value="UniProtKB-UniRule"/>
</dbReference>
<evidence type="ECO:0000256" key="2">
    <source>
        <dbReference type="ARBA" id="ARBA00006997"/>
    </source>
</evidence>
<dbReference type="InterPro" id="IPR031322">
    <property type="entry name" value="Shikimate/glucono_kinase"/>
</dbReference>
<evidence type="ECO:0000256" key="1">
    <source>
        <dbReference type="ARBA" id="ARBA00004842"/>
    </source>
</evidence>
<dbReference type="GO" id="GO:0009423">
    <property type="term" value="P:chorismate biosynthetic process"/>
    <property type="evidence" value="ECO:0007669"/>
    <property type="project" value="UniProtKB-UniRule"/>
</dbReference>
<feature type="binding site" evidence="11">
    <location>
        <position position="81"/>
    </location>
    <ligand>
        <name>substrate</name>
    </ligand>
</feature>
<dbReference type="EC" id="2.7.1.71" evidence="3 11"/>
<keyword evidence="11" id="KW-0963">Cytoplasm</keyword>
<feature type="binding site" evidence="11">
    <location>
        <position position="120"/>
    </location>
    <ligand>
        <name>ATP</name>
        <dbReference type="ChEBI" id="CHEBI:30616"/>
    </ligand>
</feature>
<organism evidence="12 13">
    <name type="scientific">Melaminivora suipulveris</name>
    <dbReference type="NCBI Taxonomy" id="2109913"/>
    <lineage>
        <taxon>Bacteria</taxon>
        <taxon>Pseudomonadati</taxon>
        <taxon>Pseudomonadota</taxon>
        <taxon>Betaproteobacteria</taxon>
        <taxon>Burkholderiales</taxon>
        <taxon>Comamonadaceae</taxon>
        <taxon>Melaminivora</taxon>
    </lineage>
</organism>
<evidence type="ECO:0000256" key="10">
    <source>
        <dbReference type="ARBA" id="ARBA00048567"/>
    </source>
</evidence>
<keyword evidence="11" id="KW-0479">Metal-binding</keyword>
<accession>A0A2R3QBU0</accession>
<dbReference type="SUPFAM" id="SSF52540">
    <property type="entry name" value="P-loop containing nucleoside triphosphate hydrolases"/>
    <property type="match status" value="1"/>
</dbReference>
<sequence>MQTRCALVGMPGSGKTTVGRHLARRFDLPFVDMDQRLEERLGSSIRTYFEECGEDNFRQHEQALLAELAQEPGPMVLSTGGGVVLREANRAALRQGFGQVLYLRATPEDLMRRLRRDRTRPLLQVDDPLARLRELYRVRDPLYREVAHYIVEAPRPTVQGLVGMAAMQLEMAQASAQPARP</sequence>
<feature type="binding site" evidence="11">
    <location>
        <position position="34"/>
    </location>
    <ligand>
        <name>substrate</name>
    </ligand>
</feature>
<keyword evidence="8 11" id="KW-0067">ATP-binding</keyword>
<comment type="catalytic activity">
    <reaction evidence="10 11">
        <text>shikimate + ATP = 3-phosphoshikimate + ADP + H(+)</text>
        <dbReference type="Rhea" id="RHEA:13121"/>
        <dbReference type="ChEBI" id="CHEBI:15378"/>
        <dbReference type="ChEBI" id="CHEBI:30616"/>
        <dbReference type="ChEBI" id="CHEBI:36208"/>
        <dbReference type="ChEBI" id="CHEBI:145989"/>
        <dbReference type="ChEBI" id="CHEBI:456216"/>
        <dbReference type="EC" id="2.7.1.71"/>
    </reaction>
</comment>
<comment type="caution">
    <text evidence="11">Lacks conserved residue(s) required for the propagation of feature annotation.</text>
</comment>
<dbReference type="GO" id="GO:0009073">
    <property type="term" value="P:aromatic amino acid family biosynthetic process"/>
    <property type="evidence" value="ECO:0007669"/>
    <property type="project" value="UniProtKB-KW"/>
</dbReference>
<keyword evidence="13" id="KW-1185">Reference proteome</keyword>
<dbReference type="InterPro" id="IPR000623">
    <property type="entry name" value="Shikimate_kinase/TSH1"/>
</dbReference>
<evidence type="ECO:0000256" key="9">
    <source>
        <dbReference type="ARBA" id="ARBA00023141"/>
    </source>
</evidence>
<comment type="subcellular location">
    <subcellularLocation>
        <location evidence="11">Cytoplasm</location>
    </subcellularLocation>
</comment>
<dbReference type="InterPro" id="IPR027417">
    <property type="entry name" value="P-loop_NTPase"/>
</dbReference>
<feature type="binding site" evidence="11">
    <location>
        <position position="16"/>
    </location>
    <ligand>
        <name>Mg(2+)</name>
        <dbReference type="ChEBI" id="CHEBI:18420"/>
    </ligand>
</feature>
<evidence type="ECO:0000313" key="12">
    <source>
        <dbReference type="EMBL" id="AVO49240.1"/>
    </source>
</evidence>
<evidence type="ECO:0000256" key="11">
    <source>
        <dbReference type="HAMAP-Rule" id="MF_00109"/>
    </source>
</evidence>
<dbReference type="PANTHER" id="PTHR21087">
    <property type="entry name" value="SHIKIMATE KINASE"/>
    <property type="match status" value="1"/>
</dbReference>
<comment type="pathway">
    <text evidence="1 11">Metabolic intermediate biosynthesis; chorismate biosynthesis; chorismate from D-erythrose 4-phosphate and phosphoenolpyruvate: step 5/7.</text>
</comment>
<keyword evidence="6 11" id="KW-0547">Nucleotide-binding</keyword>
<reference evidence="12 13" key="1">
    <citation type="submission" date="2018-03" db="EMBL/GenBank/DDBJ databases">
        <title>Genome sequencing of Melaminivora sp.</title>
        <authorList>
            <person name="Kim S.-J."/>
            <person name="Heo J."/>
            <person name="Ahn J.-H."/>
            <person name="Kwon S.-W."/>
        </authorList>
    </citation>
    <scope>NUCLEOTIDE SEQUENCE [LARGE SCALE GENOMIC DNA]</scope>
    <source>
        <strain evidence="12 13">SC2-9</strain>
    </source>
</reference>
<evidence type="ECO:0000256" key="4">
    <source>
        <dbReference type="ARBA" id="ARBA00022605"/>
    </source>
</evidence>
<name>A0A2R3QBU0_9BURK</name>
<dbReference type="PRINTS" id="PR01100">
    <property type="entry name" value="SHIKIMTKNASE"/>
</dbReference>
<evidence type="ECO:0000256" key="5">
    <source>
        <dbReference type="ARBA" id="ARBA00022679"/>
    </source>
</evidence>
<dbReference type="KEGG" id="mela:C6568_08175"/>
<comment type="function">
    <text evidence="11">Catalyzes the specific phosphorylation of the 3-hydroxyl group of shikimic acid using ATP as a cosubstrate.</text>
</comment>
<keyword evidence="4 11" id="KW-0028">Amino-acid biosynthesis</keyword>
<comment type="cofactor">
    <cofactor evidence="11">
        <name>Mg(2+)</name>
        <dbReference type="ChEBI" id="CHEBI:18420"/>
    </cofactor>
    <text evidence="11">Binds 1 Mg(2+) ion per subunit.</text>
</comment>
<protein>
    <recommendedName>
        <fullName evidence="3 11">Shikimate kinase</fullName>
        <shortName evidence="11">SK</shortName>
        <ecNumber evidence="3 11">2.7.1.71</ecNumber>
    </recommendedName>
</protein>
<proteinExistence type="inferred from homology"/>
<dbReference type="EMBL" id="CP027667">
    <property type="protein sequence ID" value="AVO49240.1"/>
    <property type="molecule type" value="Genomic_DNA"/>
</dbReference>
<dbReference type="GO" id="GO:0004765">
    <property type="term" value="F:shikimate kinase activity"/>
    <property type="evidence" value="ECO:0007669"/>
    <property type="project" value="UniProtKB-UniRule"/>
</dbReference>
<feature type="binding site" evidence="11">
    <location>
        <begin position="12"/>
        <end position="17"/>
    </location>
    <ligand>
        <name>ATP</name>
        <dbReference type="ChEBI" id="CHEBI:30616"/>
    </ligand>
</feature>
<dbReference type="PROSITE" id="PS01128">
    <property type="entry name" value="SHIKIMATE_KINASE"/>
    <property type="match status" value="1"/>
</dbReference>
<dbReference type="GO" id="GO:0005524">
    <property type="term" value="F:ATP binding"/>
    <property type="evidence" value="ECO:0007669"/>
    <property type="project" value="UniProtKB-UniRule"/>
</dbReference>
<evidence type="ECO:0000313" key="13">
    <source>
        <dbReference type="Proteomes" id="UP000237925"/>
    </source>
</evidence>
<dbReference type="UniPathway" id="UPA00053">
    <property type="reaction ID" value="UER00088"/>
</dbReference>
<dbReference type="Proteomes" id="UP000237925">
    <property type="component" value="Chromosome"/>
</dbReference>
<feature type="binding site" evidence="11">
    <location>
        <position position="139"/>
    </location>
    <ligand>
        <name>substrate</name>
    </ligand>
</feature>
<dbReference type="CDD" id="cd00464">
    <property type="entry name" value="SK"/>
    <property type="match status" value="1"/>
</dbReference>
<gene>
    <name evidence="11" type="primary">aroK</name>
    <name evidence="12" type="ORF">C6568_08175</name>
</gene>
<dbReference type="AlphaFoldDB" id="A0A2R3QBU0"/>
<dbReference type="InterPro" id="IPR023000">
    <property type="entry name" value="Shikimate_kinase_CS"/>
</dbReference>
<dbReference type="Gene3D" id="3.40.50.300">
    <property type="entry name" value="P-loop containing nucleotide triphosphate hydrolases"/>
    <property type="match status" value="1"/>
</dbReference>
<comment type="similarity">
    <text evidence="2 11">Belongs to the shikimate kinase family.</text>
</comment>
<dbReference type="Pfam" id="PF01202">
    <property type="entry name" value="SKI"/>
    <property type="match status" value="1"/>
</dbReference>
<evidence type="ECO:0000256" key="8">
    <source>
        <dbReference type="ARBA" id="ARBA00022840"/>
    </source>
</evidence>
<evidence type="ECO:0000256" key="7">
    <source>
        <dbReference type="ARBA" id="ARBA00022777"/>
    </source>
</evidence>
<dbReference type="RefSeq" id="WP_106683673.1">
    <property type="nucleotide sequence ID" value="NZ_CP027667.1"/>
</dbReference>
<keyword evidence="9 11" id="KW-0057">Aromatic amino acid biosynthesis</keyword>
<dbReference type="OrthoDB" id="9800332at2"/>
<comment type="subunit">
    <text evidence="11">Monomer.</text>
</comment>
<dbReference type="GO" id="GO:0008652">
    <property type="term" value="P:amino acid biosynthetic process"/>
    <property type="evidence" value="ECO:0007669"/>
    <property type="project" value="UniProtKB-KW"/>
</dbReference>
<keyword evidence="7 11" id="KW-0418">Kinase</keyword>
<dbReference type="GO" id="GO:0005829">
    <property type="term" value="C:cytosol"/>
    <property type="evidence" value="ECO:0007669"/>
    <property type="project" value="TreeGrafter"/>
</dbReference>
<dbReference type="HAMAP" id="MF_00109">
    <property type="entry name" value="Shikimate_kinase"/>
    <property type="match status" value="1"/>
</dbReference>
<keyword evidence="5 11" id="KW-0808">Transferase</keyword>
<feature type="binding site" evidence="11">
    <location>
        <position position="58"/>
    </location>
    <ligand>
        <name>substrate</name>
    </ligand>
</feature>
<dbReference type="PANTHER" id="PTHR21087:SF16">
    <property type="entry name" value="SHIKIMATE KINASE 1, CHLOROPLASTIC"/>
    <property type="match status" value="1"/>
</dbReference>
<keyword evidence="11" id="KW-0460">Magnesium</keyword>